<evidence type="ECO:0000313" key="2">
    <source>
        <dbReference type="Proteomes" id="UP000286415"/>
    </source>
</evidence>
<dbReference type="OrthoDB" id="78947at2759"/>
<sequence length="340" mass="37962">MLQNRTLPLYWTGIVSSGCNYHGGTADYSLYVPSCLLGYAFCTSIVIRNKLMTMLLTLYSLIYFQPVDMAWAGWPKWLEREFTDRKVRCLNPTSAPRLPRLCLGNLAVSQLSCFILVAWQSGTERVLQLSDFFQRFYAGCPTSTTLLSDFRCSGNWYYKGTIGGEIAQRLERERTDRKVRGSNPASASRLPLSRLGQPGSIPALVLPSGGMAARHRKGATAERFFFIIHTHLKHALSVVHQSLWLTSLTARQRRLVGNASSLPFLWNKSPHFLTPNLEEGPWFEPDLCLSNIHDTVAPFRCLTAMLPEGSIRAGILPGCPSLDRGSQEADVGSEPRTFLS</sequence>
<keyword evidence="2" id="KW-1185">Reference proteome</keyword>
<reference evidence="1 2" key="2">
    <citation type="journal article" date="2021" name="Genomics">
        <title>High-quality reference genome for Clonorchis sinensis.</title>
        <authorList>
            <person name="Young N.D."/>
            <person name="Stroehlein A.J."/>
            <person name="Kinkar L."/>
            <person name="Wang T."/>
            <person name="Sohn W.M."/>
            <person name="Chang B.C.H."/>
            <person name="Kaur P."/>
            <person name="Weisz D."/>
            <person name="Dudchenko O."/>
            <person name="Aiden E.L."/>
            <person name="Korhonen P.K."/>
            <person name="Gasser R.B."/>
        </authorList>
    </citation>
    <scope>NUCLEOTIDE SEQUENCE [LARGE SCALE GENOMIC DNA]</scope>
    <source>
        <strain evidence="1">Cs-k2</strain>
    </source>
</reference>
<feature type="non-terminal residue" evidence="1">
    <location>
        <position position="340"/>
    </location>
</feature>
<name>A0A419QEE7_CLOSI</name>
<evidence type="ECO:0000313" key="1">
    <source>
        <dbReference type="EMBL" id="KAG5445458.1"/>
    </source>
</evidence>
<protein>
    <submittedName>
        <fullName evidence="1">Uncharacterized protein</fullName>
    </submittedName>
</protein>
<dbReference type="Proteomes" id="UP000286415">
    <property type="component" value="Unassembled WGS sequence"/>
</dbReference>
<organism evidence="1 2">
    <name type="scientific">Clonorchis sinensis</name>
    <name type="common">Chinese liver fluke</name>
    <dbReference type="NCBI Taxonomy" id="79923"/>
    <lineage>
        <taxon>Eukaryota</taxon>
        <taxon>Metazoa</taxon>
        <taxon>Spiralia</taxon>
        <taxon>Lophotrochozoa</taxon>
        <taxon>Platyhelminthes</taxon>
        <taxon>Trematoda</taxon>
        <taxon>Digenea</taxon>
        <taxon>Opisthorchiida</taxon>
        <taxon>Opisthorchiata</taxon>
        <taxon>Opisthorchiidae</taxon>
        <taxon>Clonorchis</taxon>
    </lineage>
</organism>
<dbReference type="PROSITE" id="PS51257">
    <property type="entry name" value="PROKAR_LIPOPROTEIN"/>
    <property type="match status" value="1"/>
</dbReference>
<proteinExistence type="predicted"/>
<comment type="caution">
    <text evidence="1">The sequence shown here is derived from an EMBL/GenBank/DDBJ whole genome shotgun (WGS) entry which is preliminary data.</text>
</comment>
<dbReference type="InParanoid" id="A0A419QEE7"/>
<gene>
    <name evidence="1" type="ORF">CSKR_103729</name>
</gene>
<dbReference type="AlphaFoldDB" id="A0A419QEE7"/>
<dbReference type="EMBL" id="NIRI02000056">
    <property type="protein sequence ID" value="KAG5445458.1"/>
    <property type="molecule type" value="Genomic_DNA"/>
</dbReference>
<accession>A0A419QEE7</accession>
<reference evidence="1 2" key="1">
    <citation type="journal article" date="2018" name="Biotechnol. Adv.">
        <title>Improved genomic resources and new bioinformatic workflow for the carcinogenic parasite Clonorchis sinensis: Biotechnological implications.</title>
        <authorList>
            <person name="Wang D."/>
            <person name="Korhonen P.K."/>
            <person name="Gasser R.B."/>
            <person name="Young N.D."/>
        </authorList>
    </citation>
    <scope>NUCLEOTIDE SEQUENCE [LARGE SCALE GENOMIC DNA]</scope>
    <source>
        <strain evidence="1">Cs-k2</strain>
    </source>
</reference>